<dbReference type="InterPro" id="IPR008778">
    <property type="entry name" value="Pirin_C_dom"/>
</dbReference>
<dbReference type="InterPro" id="IPR014710">
    <property type="entry name" value="RmlC-like_jellyroll"/>
</dbReference>
<sequence length="280" mass="31154">MKQADIVKQRKGVRTQDGDGVRLTRVFGGNSAKDLDPFLMLDEFGSSDPEDYKGGFPPHPHRGFQTVTYMLKGKMEHTDHLGNVGLLEDGGLQWMNAGQGVIHSEMPKQTEGIMWGFQLWVNLPSDKKMSPAWYKDIPREQIPVFEENGINFKVLAGEHKGIKGALYDPESPTYLDIELSKNGAYQMELQPEQTHLIYVFVGEMIVNKTKVFAGELVQVANGDFVHLSSENGARFLVISGTPLQEPVVQYGPFVMNTEAEIHQAISDYNNGTLAQVADAK</sequence>
<dbReference type="RefSeq" id="WP_269125689.1">
    <property type="nucleotide sequence ID" value="NZ_JAPUBN010000017.1"/>
</dbReference>
<evidence type="ECO:0000256" key="1">
    <source>
        <dbReference type="ARBA" id="ARBA00008416"/>
    </source>
</evidence>
<keyword evidence="6" id="KW-1185">Reference proteome</keyword>
<dbReference type="PANTHER" id="PTHR13903">
    <property type="entry name" value="PIRIN-RELATED"/>
    <property type="match status" value="1"/>
</dbReference>
<reference evidence="5" key="1">
    <citation type="submission" date="2022-12" db="EMBL/GenBank/DDBJ databases">
        <title>Marinomonas 15G1-11 sp. nov, isolated from marine algae.</title>
        <authorList>
            <person name="Butt M."/>
            <person name="Choi D.G."/>
            <person name="Kim J.M."/>
            <person name="Lee J.K."/>
            <person name="Baek J.H."/>
            <person name="Jeon C.O."/>
        </authorList>
    </citation>
    <scope>NUCLEOTIDE SEQUENCE</scope>
    <source>
        <strain evidence="5">15G1-11</strain>
    </source>
</reference>
<dbReference type="SUPFAM" id="SSF51182">
    <property type="entry name" value="RmlC-like cupins"/>
    <property type="match status" value="1"/>
</dbReference>
<dbReference type="Pfam" id="PF02678">
    <property type="entry name" value="Pirin"/>
    <property type="match status" value="1"/>
</dbReference>
<dbReference type="EMBL" id="JAPUBN010000017">
    <property type="protein sequence ID" value="MCZ2722224.1"/>
    <property type="molecule type" value="Genomic_DNA"/>
</dbReference>
<accession>A0ABT4JV50</accession>
<evidence type="ECO:0000256" key="2">
    <source>
        <dbReference type="RuleBase" id="RU003457"/>
    </source>
</evidence>
<dbReference type="CDD" id="cd02247">
    <property type="entry name" value="cupin_pirin_C"/>
    <property type="match status" value="1"/>
</dbReference>
<proteinExistence type="inferred from homology"/>
<gene>
    <name evidence="5" type="ORF">O1D97_11390</name>
</gene>
<dbReference type="Proteomes" id="UP001149719">
    <property type="component" value="Unassembled WGS sequence"/>
</dbReference>
<dbReference type="PANTHER" id="PTHR13903:SF8">
    <property type="entry name" value="PIRIN"/>
    <property type="match status" value="1"/>
</dbReference>
<name>A0ABT4JV50_9GAMM</name>
<comment type="caution">
    <text evidence="5">The sequence shown here is derived from an EMBL/GenBank/DDBJ whole genome shotgun (WGS) entry which is preliminary data.</text>
</comment>
<evidence type="ECO:0000259" key="3">
    <source>
        <dbReference type="Pfam" id="PF02678"/>
    </source>
</evidence>
<feature type="domain" description="Pirin N-terminal" evidence="3">
    <location>
        <begin position="21"/>
        <end position="121"/>
    </location>
</feature>
<dbReference type="Gene3D" id="2.60.120.10">
    <property type="entry name" value="Jelly Rolls"/>
    <property type="match status" value="2"/>
</dbReference>
<dbReference type="CDD" id="cd02909">
    <property type="entry name" value="cupin_pirin_N"/>
    <property type="match status" value="1"/>
</dbReference>
<evidence type="ECO:0000259" key="4">
    <source>
        <dbReference type="Pfam" id="PF05726"/>
    </source>
</evidence>
<comment type="similarity">
    <text evidence="1 2">Belongs to the pirin family.</text>
</comment>
<dbReference type="PIRSF" id="PIRSF006232">
    <property type="entry name" value="Pirin"/>
    <property type="match status" value="1"/>
</dbReference>
<evidence type="ECO:0000313" key="5">
    <source>
        <dbReference type="EMBL" id="MCZ2722224.1"/>
    </source>
</evidence>
<evidence type="ECO:0000313" key="6">
    <source>
        <dbReference type="Proteomes" id="UP001149719"/>
    </source>
</evidence>
<dbReference type="InterPro" id="IPR003829">
    <property type="entry name" value="Pirin_N_dom"/>
</dbReference>
<dbReference type="InterPro" id="IPR012093">
    <property type="entry name" value="Pirin"/>
</dbReference>
<organism evidence="5 6">
    <name type="scientific">Marinomonas phaeophyticola</name>
    <dbReference type="NCBI Taxonomy" id="3004091"/>
    <lineage>
        <taxon>Bacteria</taxon>
        <taxon>Pseudomonadati</taxon>
        <taxon>Pseudomonadota</taxon>
        <taxon>Gammaproteobacteria</taxon>
        <taxon>Oceanospirillales</taxon>
        <taxon>Oceanospirillaceae</taxon>
        <taxon>Marinomonas</taxon>
    </lineage>
</organism>
<dbReference type="InterPro" id="IPR011051">
    <property type="entry name" value="RmlC_Cupin_sf"/>
</dbReference>
<protein>
    <submittedName>
        <fullName evidence="5">Pirin family protein</fullName>
    </submittedName>
</protein>
<dbReference type="Pfam" id="PF05726">
    <property type="entry name" value="Pirin_C"/>
    <property type="match status" value="1"/>
</dbReference>
<feature type="domain" description="Pirin C-terminal" evidence="4">
    <location>
        <begin position="174"/>
        <end position="273"/>
    </location>
</feature>